<keyword evidence="2" id="KW-1185">Reference proteome</keyword>
<reference evidence="1 2" key="1">
    <citation type="submission" date="2017-05" db="EMBL/GenBank/DDBJ databases">
        <title>Functional genome analysis of Paenibacillus pasadenensis strain R16: insights on endophytic life style and antifungal activity.</title>
        <authorList>
            <person name="Passera A."/>
            <person name="Marcolungo L."/>
            <person name="Casati P."/>
            <person name="Brasca M."/>
            <person name="Quaglino F."/>
            <person name="Delledonne M."/>
        </authorList>
    </citation>
    <scope>NUCLEOTIDE SEQUENCE [LARGE SCALE GENOMIC DNA]</scope>
    <source>
        <strain evidence="1 2">R16</strain>
    </source>
</reference>
<organism evidence="1 2">
    <name type="scientific">Paenibacillus pasadenensis</name>
    <dbReference type="NCBI Taxonomy" id="217090"/>
    <lineage>
        <taxon>Bacteria</taxon>
        <taxon>Bacillati</taxon>
        <taxon>Bacillota</taxon>
        <taxon>Bacilli</taxon>
        <taxon>Bacillales</taxon>
        <taxon>Paenibacillaceae</taxon>
        <taxon>Paenibacillus</taxon>
    </lineage>
</organism>
<sequence>MYDFLLSDDELNSKILKIKEVYEVDIVDDDYLIVDILKRIREGTGIT</sequence>
<protein>
    <submittedName>
        <fullName evidence="1">Uncharacterized protein</fullName>
    </submittedName>
</protein>
<evidence type="ECO:0000313" key="2">
    <source>
        <dbReference type="Proteomes" id="UP000234789"/>
    </source>
</evidence>
<proteinExistence type="predicted"/>
<dbReference type="AlphaFoldDB" id="A0A2N5N2H2"/>
<name>A0A2N5N2H2_9BACL</name>
<dbReference type="EMBL" id="NFEZ01000004">
    <property type="protein sequence ID" value="PLT44530.1"/>
    <property type="molecule type" value="Genomic_DNA"/>
</dbReference>
<dbReference type="Proteomes" id="UP000234789">
    <property type="component" value="Unassembled WGS sequence"/>
</dbReference>
<evidence type="ECO:0000313" key="1">
    <source>
        <dbReference type="EMBL" id="PLT44530.1"/>
    </source>
</evidence>
<gene>
    <name evidence="1" type="ORF">B8V81_2961</name>
</gene>
<comment type="caution">
    <text evidence="1">The sequence shown here is derived from an EMBL/GenBank/DDBJ whole genome shotgun (WGS) entry which is preliminary data.</text>
</comment>
<accession>A0A2N5N2H2</accession>